<dbReference type="CDD" id="cd00207">
    <property type="entry name" value="fer2"/>
    <property type="match status" value="1"/>
</dbReference>
<gene>
    <name evidence="12" type="primary">FG00127.1</name>
    <name evidence="11" type="ORF">FGRAMPH1_01T00351</name>
</gene>
<dbReference type="InterPro" id="IPR008333">
    <property type="entry name" value="Cbr1-like_FAD-bd_dom"/>
</dbReference>
<evidence type="ECO:0000256" key="2">
    <source>
        <dbReference type="ARBA" id="ARBA00010617"/>
    </source>
</evidence>
<dbReference type="Gene3D" id="1.10.630.10">
    <property type="entry name" value="Cytochrome P450"/>
    <property type="match status" value="1"/>
</dbReference>
<comment type="similarity">
    <text evidence="2">Belongs to the cytochrome P450 family.</text>
</comment>
<evidence type="ECO:0000256" key="6">
    <source>
        <dbReference type="ARBA" id="ARBA00022827"/>
    </source>
</evidence>
<dbReference type="GO" id="GO:0005506">
    <property type="term" value="F:iron ion binding"/>
    <property type="evidence" value="ECO:0007669"/>
    <property type="project" value="InterPro"/>
</dbReference>
<dbReference type="PROSITE" id="PS51085">
    <property type="entry name" value="2FE2S_FER_2"/>
    <property type="match status" value="1"/>
</dbReference>
<dbReference type="PRINTS" id="PR00385">
    <property type="entry name" value="P450"/>
</dbReference>
<keyword evidence="3" id="KW-0285">Flavoprotein</keyword>
<dbReference type="eggNOG" id="KOG3378">
    <property type="taxonomic scope" value="Eukaryota"/>
</dbReference>
<dbReference type="InterPro" id="IPR039261">
    <property type="entry name" value="FNR_nucleotide-bd"/>
</dbReference>
<dbReference type="InterPro" id="IPR002397">
    <property type="entry name" value="Cyt_P450_B"/>
</dbReference>
<dbReference type="Gene3D" id="2.40.30.10">
    <property type="entry name" value="Translation factors"/>
    <property type="match status" value="1"/>
</dbReference>
<dbReference type="VEuPathDB" id="FungiDB:FGRAMPH1_01G00351"/>
<keyword evidence="7" id="KW-0408">Iron</keyword>
<dbReference type="InterPro" id="IPR017938">
    <property type="entry name" value="Riboflavin_synthase-like_b-brl"/>
</dbReference>
<dbReference type="EMBL" id="HG970332">
    <property type="protein sequence ID" value="CEF71975.1"/>
    <property type="molecule type" value="Genomic_DNA"/>
</dbReference>
<dbReference type="PROSITE" id="PS51384">
    <property type="entry name" value="FAD_FR"/>
    <property type="match status" value="1"/>
</dbReference>
<dbReference type="Pfam" id="PF00111">
    <property type="entry name" value="Fer2"/>
    <property type="match status" value="1"/>
</dbReference>
<dbReference type="InParanoid" id="A0A098D0P1"/>
<sequence>MITKCPFSNPNSLFQDLATVRQTDGIEYNEKLKGYLVTRFDDIVDVLNRPDEFSSRPTVPDFPPPVKPLFKDKVPEKGTLLAWDNPDHDRLRKSVASFFVPRRLKRFEPMLHDAANELIDSFIDKGTADMKSAFALPLPLRSIVTIAGLDPERWQWIGQCLTLFGGIARRDDEEEVSIQQKIQDVLDLHEYIRQVIEERRLDRRDDLISHIWNERDAGTVIMTDFEHLSMIPGLLLAGHETTTNVLTMGLAHILHNGLWEQISQSDETRKAAIEELLRFESAITGMPRQVTSDGVQLCGMKLNAGDRLFVAYNSGSRDESKFENPNKLDISRQSKTQHLGFGRGVHACLGAPFARLLLRTELAVLYTRLPNLRLVTPYEELAYGEVHEARSIGATFYAWDIPSPGTARKVHVQSNGNATSRSAAVQNIPMVVQSLGSVAQNIMQISLQPKDTAKQIEWTPGAHIDINVGTFGYRQYSVCSDPTDTQQLKIAVLREDQGTGGSRYLHENLKVGDKISIRGPRNNFKFTPGTRRTFLIAGGIGITPMIPMAEEAAASGIDYKIIYLGRSRAGMAYIDKITQRHGERAMIWVTDEHDGARLELAKLLQAEDPNGLRVYCCGPESLLTAVGESMSHAPLGTVHVERFANPVSPLSSSNTAFDVLMAKSGRVLHVPEDKTVLEVINEAGGNVLSTCNKGLCGTCEVGVLEGTPEHRDVVLTAAERAENSSMMTCVSRCRGKSLVLDLW</sequence>
<accession>A0A098D0P1</accession>
<evidence type="ECO:0000256" key="5">
    <source>
        <dbReference type="ARBA" id="ARBA00022723"/>
    </source>
</evidence>
<dbReference type="SUPFAM" id="SSF48264">
    <property type="entry name" value="Cytochrome P450"/>
    <property type="match status" value="1"/>
</dbReference>
<dbReference type="GO" id="GO:0016705">
    <property type="term" value="F:oxidoreductase activity, acting on paired donors, with incorporation or reduction of molecular oxygen"/>
    <property type="evidence" value="ECO:0007669"/>
    <property type="project" value="InterPro"/>
</dbReference>
<dbReference type="InterPro" id="IPR036396">
    <property type="entry name" value="Cyt_P450_sf"/>
</dbReference>
<dbReference type="SUPFAM" id="SSF52343">
    <property type="entry name" value="Ferredoxin reductase-like, C-terminal NADP-linked domain"/>
    <property type="match status" value="1"/>
</dbReference>
<dbReference type="AlphaFoldDB" id="A0A098D0P1"/>
<dbReference type="STRING" id="229533.A0A098D0P1"/>
<keyword evidence="5" id="KW-0479">Metal-binding</keyword>
<dbReference type="InterPro" id="IPR001128">
    <property type="entry name" value="Cyt_P450"/>
</dbReference>
<evidence type="ECO:0000256" key="4">
    <source>
        <dbReference type="ARBA" id="ARBA00022714"/>
    </source>
</evidence>
<dbReference type="Gene3D" id="3.40.50.80">
    <property type="entry name" value="Nucleotide-binding domain of ferredoxin-NADP reductase (FNR) module"/>
    <property type="match status" value="1"/>
</dbReference>
<feature type="domain" description="FAD-binding FR-type" evidence="10">
    <location>
        <begin position="425"/>
        <end position="527"/>
    </location>
</feature>
<dbReference type="InterPro" id="IPR036010">
    <property type="entry name" value="2Fe-2S_ferredoxin-like_sf"/>
</dbReference>
<dbReference type="GO" id="GO:0051537">
    <property type="term" value="F:2 iron, 2 sulfur cluster binding"/>
    <property type="evidence" value="ECO:0007669"/>
    <property type="project" value="UniProtKB-KW"/>
</dbReference>
<dbReference type="InterPro" id="IPR006058">
    <property type="entry name" value="2Fe2S_fd_BS"/>
</dbReference>
<evidence type="ECO:0000313" key="13">
    <source>
        <dbReference type="Proteomes" id="UP000070720"/>
    </source>
</evidence>
<evidence type="ECO:0000256" key="8">
    <source>
        <dbReference type="ARBA" id="ARBA00023014"/>
    </source>
</evidence>
<dbReference type="Pfam" id="PF00970">
    <property type="entry name" value="FAD_binding_6"/>
    <property type="match status" value="1"/>
</dbReference>
<dbReference type="PRINTS" id="PR00359">
    <property type="entry name" value="BP450"/>
</dbReference>
<feature type="domain" description="2Fe-2S ferredoxin-type" evidence="9">
    <location>
        <begin position="655"/>
        <end position="743"/>
    </location>
</feature>
<dbReference type="GO" id="GO:0020037">
    <property type="term" value="F:heme binding"/>
    <property type="evidence" value="ECO:0007669"/>
    <property type="project" value="InterPro"/>
</dbReference>
<dbReference type="Pfam" id="PF00067">
    <property type="entry name" value="p450"/>
    <property type="match status" value="1"/>
</dbReference>
<reference evidence="12" key="4">
    <citation type="submission" date="2017-01" db="UniProtKB">
        <authorList>
            <consortium name="EnsemblFungi"/>
        </authorList>
    </citation>
    <scope>IDENTIFICATION</scope>
    <source>
        <strain evidence="12">PH-1 / ATCC MYA-4620 / FGSC 9075 / NRRL 31084</strain>
    </source>
</reference>
<dbReference type="InterPro" id="IPR001041">
    <property type="entry name" value="2Fe-2S_ferredoxin-type"/>
</dbReference>
<evidence type="ECO:0000256" key="3">
    <source>
        <dbReference type="ARBA" id="ARBA00022630"/>
    </source>
</evidence>
<dbReference type="InterPro" id="IPR017927">
    <property type="entry name" value="FAD-bd_FR_type"/>
</dbReference>
<protein>
    <submittedName>
        <fullName evidence="11">Chromosome 1, complete genome</fullName>
    </submittedName>
</protein>
<dbReference type="PROSITE" id="PS00197">
    <property type="entry name" value="2FE2S_FER_1"/>
    <property type="match status" value="1"/>
</dbReference>
<keyword evidence="8" id="KW-0411">Iron-sulfur</keyword>
<dbReference type="PANTHER" id="PTHR46696">
    <property type="entry name" value="P450, PUTATIVE (EUROFUNG)-RELATED"/>
    <property type="match status" value="1"/>
</dbReference>
<evidence type="ECO:0000313" key="12">
    <source>
        <dbReference type="EnsemblFungi" id="CEF71975"/>
    </source>
</evidence>
<organism evidence="11 13">
    <name type="scientific">Gibberella zeae (strain ATCC MYA-4620 / CBS 123657 / FGSC 9075 / NRRL 31084 / PH-1)</name>
    <name type="common">Wheat head blight fungus</name>
    <name type="synonym">Fusarium graminearum</name>
    <dbReference type="NCBI Taxonomy" id="229533"/>
    <lineage>
        <taxon>Eukaryota</taxon>
        <taxon>Fungi</taxon>
        <taxon>Dikarya</taxon>
        <taxon>Ascomycota</taxon>
        <taxon>Pezizomycotina</taxon>
        <taxon>Sordariomycetes</taxon>
        <taxon>Hypocreomycetidae</taxon>
        <taxon>Hypocreales</taxon>
        <taxon>Nectriaceae</taxon>
        <taxon>Fusarium</taxon>
    </lineage>
</organism>
<keyword evidence="13" id="KW-1185">Reference proteome</keyword>
<dbReference type="EnsemblFungi" id="CEF71975">
    <property type="protein sequence ID" value="CEF71975"/>
    <property type="gene ID" value="FGRRES_15693"/>
</dbReference>
<evidence type="ECO:0000259" key="10">
    <source>
        <dbReference type="PROSITE" id="PS51384"/>
    </source>
</evidence>
<dbReference type="GO" id="GO:0004497">
    <property type="term" value="F:monooxygenase activity"/>
    <property type="evidence" value="ECO:0007669"/>
    <property type="project" value="InterPro"/>
</dbReference>
<dbReference type="PROSITE" id="PS00086">
    <property type="entry name" value="CYTOCHROME_P450"/>
    <property type="match status" value="1"/>
</dbReference>
<dbReference type="InterPro" id="IPR012675">
    <property type="entry name" value="Beta-grasp_dom_sf"/>
</dbReference>
<keyword evidence="4" id="KW-0001">2Fe-2S</keyword>
<dbReference type="Gene3D" id="3.10.20.30">
    <property type="match status" value="1"/>
</dbReference>
<keyword evidence="6" id="KW-0274">FAD</keyword>
<accession>A0A0E0RL50</accession>
<evidence type="ECO:0000256" key="7">
    <source>
        <dbReference type="ARBA" id="ARBA00023004"/>
    </source>
</evidence>
<dbReference type="SUPFAM" id="SSF63380">
    <property type="entry name" value="Riboflavin synthase domain-like"/>
    <property type="match status" value="1"/>
</dbReference>
<evidence type="ECO:0000259" key="9">
    <source>
        <dbReference type="PROSITE" id="PS51085"/>
    </source>
</evidence>
<name>A0A098D0P1_GIBZE</name>
<dbReference type="Proteomes" id="UP000070720">
    <property type="component" value="Chromosome 1"/>
</dbReference>
<dbReference type="CDD" id="cd06185">
    <property type="entry name" value="PDR_like"/>
    <property type="match status" value="1"/>
</dbReference>
<evidence type="ECO:0000256" key="1">
    <source>
        <dbReference type="ARBA" id="ARBA00001974"/>
    </source>
</evidence>
<evidence type="ECO:0000313" key="11">
    <source>
        <dbReference type="EMBL" id="CEF71975.1"/>
    </source>
</evidence>
<reference evidence="12 13" key="1">
    <citation type="journal article" date="2007" name="Science">
        <title>The Fusarium graminearum genome reveals a link between localized polymorphism and pathogen specialization.</title>
        <authorList>
            <person name="Cuomo C.A."/>
            <person name="Gueldener U."/>
            <person name="Xu J.-R."/>
            <person name="Trail F."/>
            <person name="Turgeon B.G."/>
            <person name="Di Pietro A."/>
            <person name="Walton J.D."/>
            <person name="Ma L.-J."/>
            <person name="Baker S.E."/>
            <person name="Rep M."/>
            <person name="Adam G."/>
            <person name="Antoniw J."/>
            <person name="Baldwin T."/>
            <person name="Calvo S.E."/>
            <person name="Chang Y.-L."/>
            <person name="DeCaprio D."/>
            <person name="Gale L.R."/>
            <person name="Gnerre S."/>
            <person name="Goswami R.S."/>
            <person name="Hammond-Kosack K."/>
            <person name="Harris L.J."/>
            <person name="Hilburn K."/>
            <person name="Kennell J.C."/>
            <person name="Kroken S."/>
            <person name="Magnuson J.K."/>
            <person name="Mannhaupt G."/>
            <person name="Mauceli E.W."/>
            <person name="Mewes H.-W."/>
            <person name="Mitterbauer R."/>
            <person name="Muehlbauer G."/>
            <person name="Muensterkoetter M."/>
            <person name="Nelson D."/>
            <person name="O'Donnell K."/>
            <person name="Ouellet T."/>
            <person name="Qi W."/>
            <person name="Quesneville H."/>
            <person name="Roncero M.I.G."/>
            <person name="Seong K.-Y."/>
            <person name="Tetko I.V."/>
            <person name="Urban M."/>
            <person name="Waalwijk C."/>
            <person name="Ward T.J."/>
            <person name="Yao J."/>
            <person name="Birren B.W."/>
            <person name="Kistler H.C."/>
        </authorList>
    </citation>
    <scope>NUCLEOTIDE SEQUENCE [LARGE SCALE GENOMIC DNA]</scope>
    <source>
        <strain evidence="13">ATCC MYA-4620 / CBS 123657 / FGSC 9075 / NRRL 31084 / PH-1</strain>
        <strain evidence="12">PH-1 / ATCC MYA-4620 / FGSC 9075 / NRRL 31084</strain>
    </source>
</reference>
<proteinExistence type="inferred from homology"/>
<comment type="cofactor">
    <cofactor evidence="1">
        <name>FAD</name>
        <dbReference type="ChEBI" id="CHEBI:57692"/>
    </cofactor>
</comment>
<dbReference type="InterPro" id="IPR017972">
    <property type="entry name" value="Cyt_P450_CS"/>
</dbReference>
<dbReference type="PANTHER" id="PTHR46696:SF6">
    <property type="entry name" value="P450, PUTATIVE (EUROFUNG)-RELATED"/>
    <property type="match status" value="1"/>
</dbReference>
<reference evidence="12 13" key="2">
    <citation type="journal article" date="2010" name="Nature">
        <title>Comparative genomics reveals mobile pathogenicity chromosomes in Fusarium.</title>
        <authorList>
            <person name="Ma L.J."/>
            <person name="van der Does H.C."/>
            <person name="Borkovich K.A."/>
            <person name="Coleman J.J."/>
            <person name="Daboussi M.J."/>
            <person name="Di Pietro A."/>
            <person name="Dufresne M."/>
            <person name="Freitag M."/>
            <person name="Grabherr M."/>
            <person name="Henrissat B."/>
            <person name="Houterman P.M."/>
            <person name="Kang S."/>
            <person name="Shim W.B."/>
            <person name="Woloshuk C."/>
            <person name="Xie X."/>
            <person name="Xu J.R."/>
            <person name="Antoniw J."/>
            <person name="Baker S.E."/>
            <person name="Bluhm B.H."/>
            <person name="Breakspear A."/>
            <person name="Brown D.W."/>
            <person name="Butchko R.A."/>
            <person name="Chapman S."/>
            <person name="Coulson R."/>
            <person name="Coutinho P.M."/>
            <person name="Danchin E.G."/>
            <person name="Diener A."/>
            <person name="Gale L.R."/>
            <person name="Gardiner D.M."/>
            <person name="Goff S."/>
            <person name="Hammond-Kosack K.E."/>
            <person name="Hilburn K."/>
            <person name="Hua-Van A."/>
            <person name="Jonkers W."/>
            <person name="Kazan K."/>
            <person name="Kodira C.D."/>
            <person name="Koehrsen M."/>
            <person name="Kumar L."/>
            <person name="Lee Y.H."/>
            <person name="Li L."/>
            <person name="Manners J.M."/>
            <person name="Miranda-Saavedra D."/>
            <person name="Mukherjee M."/>
            <person name="Park G."/>
            <person name="Park J."/>
            <person name="Park S.Y."/>
            <person name="Proctor R.H."/>
            <person name="Regev A."/>
            <person name="Ruiz-Roldan M.C."/>
            <person name="Sain D."/>
            <person name="Sakthikumar S."/>
            <person name="Sykes S."/>
            <person name="Schwartz D.C."/>
            <person name="Turgeon B.G."/>
            <person name="Wapinski I."/>
            <person name="Yoder O."/>
            <person name="Young S."/>
            <person name="Zeng Q."/>
            <person name="Zhou S."/>
            <person name="Galagan J."/>
            <person name="Cuomo C.A."/>
            <person name="Kistler H.C."/>
            <person name="Rep M."/>
        </authorList>
    </citation>
    <scope>GENOME REANNOTATION</scope>
    <source>
        <strain evidence="13">ATCC MYA-4620 / CBS 123657 / FGSC 9075 / NRRL 31084 / PH-1</strain>
        <strain evidence="12">PH-1 / ATCC MYA-4620 / FGSC 9075 / NRRL 31084</strain>
    </source>
</reference>
<reference evidence="11 13" key="3">
    <citation type="journal article" date="2015" name="BMC Genomics">
        <title>The completed genome sequence of the pathogenic ascomycete fungus Fusarium graminearum.</title>
        <authorList>
            <person name="King R."/>
            <person name="Urban M."/>
            <person name="Hammond-Kosack M.C."/>
            <person name="Hassani-Pak K."/>
            <person name="Hammond-Kosack K.E."/>
        </authorList>
    </citation>
    <scope>NUCLEOTIDE SEQUENCE [LARGE SCALE GENOMIC DNA]</scope>
    <source>
        <strain evidence="13">ATCC MYA-4620 / CBS 123657 / FGSC 9075 / NRRL 31084 / PH-1</strain>
        <strain evidence="11">PH-1</strain>
    </source>
</reference>
<dbReference type="SUPFAM" id="SSF54292">
    <property type="entry name" value="2Fe-2S ferredoxin-like"/>
    <property type="match status" value="1"/>
</dbReference>